<accession>A0AA88VPC8</accession>
<dbReference type="AlphaFoldDB" id="A0AA88VPC8"/>
<dbReference type="InterPro" id="IPR006873">
    <property type="entry name" value="DUF620"/>
</dbReference>
<reference evidence="1" key="1">
    <citation type="submission" date="2022-12" db="EMBL/GenBank/DDBJ databases">
        <title>Draft genome assemblies for two species of Escallonia (Escalloniales).</title>
        <authorList>
            <person name="Chanderbali A."/>
            <person name="Dervinis C."/>
            <person name="Anghel I."/>
            <person name="Soltis D."/>
            <person name="Soltis P."/>
            <person name="Zapata F."/>
        </authorList>
    </citation>
    <scope>NUCLEOTIDE SEQUENCE</scope>
    <source>
        <strain evidence="1">UCBG64.0493</strain>
        <tissue evidence="1">Leaf</tissue>
    </source>
</reference>
<comment type="caution">
    <text evidence="1">The sequence shown here is derived from an EMBL/GenBank/DDBJ whole genome shotgun (WGS) entry which is preliminary data.</text>
</comment>
<dbReference type="Proteomes" id="UP001188597">
    <property type="component" value="Unassembled WGS sequence"/>
</dbReference>
<proteinExistence type="predicted"/>
<dbReference type="EMBL" id="JAVXUP010001458">
    <property type="protein sequence ID" value="KAK3011409.1"/>
    <property type="molecule type" value="Genomic_DNA"/>
</dbReference>
<evidence type="ECO:0000313" key="1">
    <source>
        <dbReference type="EMBL" id="KAK3011409.1"/>
    </source>
</evidence>
<protein>
    <submittedName>
        <fullName evidence="1">Uncharacterized protein</fullName>
    </submittedName>
</protein>
<dbReference type="Pfam" id="PF04788">
    <property type="entry name" value="DUF620"/>
    <property type="match status" value="1"/>
</dbReference>
<keyword evidence="2" id="KW-1185">Reference proteome</keyword>
<organism evidence="1 2">
    <name type="scientific">Escallonia herrerae</name>
    <dbReference type="NCBI Taxonomy" id="1293975"/>
    <lineage>
        <taxon>Eukaryota</taxon>
        <taxon>Viridiplantae</taxon>
        <taxon>Streptophyta</taxon>
        <taxon>Embryophyta</taxon>
        <taxon>Tracheophyta</taxon>
        <taxon>Spermatophyta</taxon>
        <taxon>Magnoliopsida</taxon>
        <taxon>eudicotyledons</taxon>
        <taxon>Gunneridae</taxon>
        <taxon>Pentapetalae</taxon>
        <taxon>asterids</taxon>
        <taxon>campanulids</taxon>
        <taxon>Escalloniales</taxon>
        <taxon>Escalloniaceae</taxon>
        <taxon>Escallonia</taxon>
    </lineage>
</organism>
<gene>
    <name evidence="1" type="ORF">RJ639_011055</name>
</gene>
<evidence type="ECO:0000313" key="2">
    <source>
        <dbReference type="Proteomes" id="UP001188597"/>
    </source>
</evidence>
<name>A0AA88VPC8_9ASTE</name>
<sequence length="89" mass="9708">MKKLEKLKRLHPIMHPGMCSLELVVGGSMIHAGCNCNIVRRQAPGFDAHPTKGQLDPYSVPLKDFGKIAGPGEATVLMIGERAMNHPYT</sequence>